<feature type="region of interest" description="Disordered" evidence="1">
    <location>
        <begin position="372"/>
        <end position="414"/>
    </location>
</feature>
<gene>
    <name evidence="2" type="ORF">QTG54_006947</name>
</gene>
<proteinExistence type="predicted"/>
<name>A0AAD8YA93_9STRA</name>
<evidence type="ECO:0000256" key="1">
    <source>
        <dbReference type="SAM" id="MobiDB-lite"/>
    </source>
</evidence>
<dbReference type="EMBL" id="JATAAI010000011">
    <property type="protein sequence ID" value="KAK1742382.1"/>
    <property type="molecule type" value="Genomic_DNA"/>
</dbReference>
<feature type="region of interest" description="Disordered" evidence="1">
    <location>
        <begin position="1"/>
        <end position="79"/>
    </location>
</feature>
<reference evidence="2" key="1">
    <citation type="submission" date="2023-06" db="EMBL/GenBank/DDBJ databases">
        <title>Survivors Of The Sea: Transcriptome response of Skeletonema marinoi to long-term dormancy.</title>
        <authorList>
            <person name="Pinder M.I.M."/>
            <person name="Kourtchenko O."/>
            <person name="Robertson E.K."/>
            <person name="Larsson T."/>
            <person name="Maumus F."/>
            <person name="Osuna-Cruz C.M."/>
            <person name="Vancaester E."/>
            <person name="Stenow R."/>
            <person name="Vandepoele K."/>
            <person name="Ploug H."/>
            <person name="Bruchert V."/>
            <person name="Godhe A."/>
            <person name="Topel M."/>
        </authorList>
    </citation>
    <scope>NUCLEOTIDE SEQUENCE</scope>
    <source>
        <strain evidence="2">R05AC</strain>
    </source>
</reference>
<comment type="caution">
    <text evidence="2">The sequence shown here is derived from an EMBL/GenBank/DDBJ whole genome shotgun (WGS) entry which is preliminary data.</text>
</comment>
<accession>A0AAD8YA93</accession>
<organism evidence="2 3">
    <name type="scientific">Skeletonema marinoi</name>
    <dbReference type="NCBI Taxonomy" id="267567"/>
    <lineage>
        <taxon>Eukaryota</taxon>
        <taxon>Sar</taxon>
        <taxon>Stramenopiles</taxon>
        <taxon>Ochrophyta</taxon>
        <taxon>Bacillariophyta</taxon>
        <taxon>Coscinodiscophyceae</taxon>
        <taxon>Thalassiosirophycidae</taxon>
        <taxon>Thalassiosirales</taxon>
        <taxon>Skeletonemataceae</taxon>
        <taxon>Skeletonema</taxon>
        <taxon>Skeletonema marinoi-dohrnii complex</taxon>
    </lineage>
</organism>
<feature type="compositionally biased region" description="Basic and acidic residues" evidence="1">
    <location>
        <begin position="390"/>
        <end position="399"/>
    </location>
</feature>
<evidence type="ECO:0000313" key="3">
    <source>
        <dbReference type="Proteomes" id="UP001224775"/>
    </source>
</evidence>
<protein>
    <submittedName>
        <fullName evidence="2">Uncharacterized protein</fullName>
    </submittedName>
</protein>
<dbReference type="Proteomes" id="UP001224775">
    <property type="component" value="Unassembled WGS sequence"/>
</dbReference>
<sequence>MSSSVPQPNPLPPLPPIGDLPMPDSLEVMTVTEPVALDASAPTEGESLVDDSSKRGVKRRRSNENLSNIEGGQESADYSDPPVVAIDESEDHSNLAHAFKQRLFPKDCSDTLSTAYFQRDATVQERKQLRQNKRIVLSDLKALREQFYAKKKELLVMNSSLKANSKKLGGWNRKVFDLELQESCPWNDKLQKLRDYVGENGKLPELNQRKRGSGEEKMLATFIASAKNKVNNHNFANKKPHRAMALEELGVNWRNENEAKFEMMFQKLLDYKKEHGTFRIPSLKLCQESGCKELVKLHHWVFTHVAAFRYQLPTKKVEIAKRFLDVGFSFERWYATNTHVFERNLPKFDDIIRRYVQNGGKMTDEDVRVVKAHQALSSPKKKKRKQSKGKGKEDEEKLEQLTTADADVLNGATV</sequence>
<dbReference type="AlphaFoldDB" id="A0AAD8YA93"/>
<evidence type="ECO:0000313" key="2">
    <source>
        <dbReference type="EMBL" id="KAK1742382.1"/>
    </source>
</evidence>
<keyword evidence="3" id="KW-1185">Reference proteome</keyword>
<feature type="compositionally biased region" description="Pro residues" evidence="1">
    <location>
        <begin position="7"/>
        <end position="18"/>
    </location>
</feature>
<feature type="compositionally biased region" description="Basic residues" evidence="1">
    <location>
        <begin position="379"/>
        <end position="389"/>
    </location>
</feature>